<dbReference type="EC" id="5.1.3.1" evidence="7 10"/>
<dbReference type="InterPro" id="IPR013785">
    <property type="entry name" value="Aldolase_TIM"/>
</dbReference>
<evidence type="ECO:0000256" key="3">
    <source>
        <dbReference type="ARBA" id="ARBA00001941"/>
    </source>
</evidence>
<feature type="binding site" evidence="10">
    <location>
        <begin position="196"/>
        <end position="197"/>
    </location>
    <ligand>
        <name>substrate</name>
    </ligand>
</feature>
<feature type="binding site" evidence="10">
    <location>
        <position position="65"/>
    </location>
    <ligand>
        <name>a divalent metal cation</name>
        <dbReference type="ChEBI" id="CHEBI:60240"/>
    </ligand>
</feature>
<dbReference type="CDD" id="cd00429">
    <property type="entry name" value="RPE"/>
    <property type="match status" value="1"/>
</dbReference>
<feature type="active site" description="Proton acceptor" evidence="10">
    <location>
        <position position="34"/>
    </location>
</feature>
<feature type="binding site" evidence="10">
    <location>
        <position position="7"/>
    </location>
    <ligand>
        <name>substrate</name>
    </ligand>
</feature>
<evidence type="ECO:0000313" key="13">
    <source>
        <dbReference type="Proteomes" id="UP001179280"/>
    </source>
</evidence>
<dbReference type="SUPFAM" id="SSF51366">
    <property type="entry name" value="Ribulose-phoshate binding barrel"/>
    <property type="match status" value="1"/>
</dbReference>
<comment type="cofactor">
    <cofactor evidence="10">
        <name>a divalent metal cation</name>
        <dbReference type="ChEBI" id="CHEBI:60240"/>
    </cofactor>
    <text evidence="10">Binds 1 divalent metal cation per subunit.</text>
</comment>
<comment type="function">
    <text evidence="10">Catalyzes the reversible epimerization of D-ribulose 5-phosphate to D-xylulose 5-phosphate.</text>
</comment>
<evidence type="ECO:0000256" key="8">
    <source>
        <dbReference type="ARBA" id="ARBA00022723"/>
    </source>
</evidence>
<comment type="cofactor">
    <cofactor evidence="3">
        <name>Co(2+)</name>
        <dbReference type="ChEBI" id="CHEBI:48828"/>
    </cofactor>
</comment>
<protein>
    <recommendedName>
        <fullName evidence="7 10">Ribulose-phosphate 3-epimerase</fullName>
        <ecNumber evidence="7 10">5.1.3.1</ecNumber>
    </recommendedName>
</protein>
<dbReference type="PANTHER" id="PTHR11749">
    <property type="entry name" value="RIBULOSE-5-PHOSPHATE-3-EPIMERASE"/>
    <property type="match status" value="1"/>
</dbReference>
<dbReference type="GO" id="GO:0004750">
    <property type="term" value="F:D-ribulose-phosphate 3-epimerase activity"/>
    <property type="evidence" value="ECO:0007669"/>
    <property type="project" value="UniProtKB-EC"/>
</dbReference>
<feature type="binding site" evidence="10">
    <location>
        <position position="65"/>
    </location>
    <ligand>
        <name>substrate</name>
    </ligand>
</feature>
<comment type="catalytic activity">
    <reaction evidence="1 10 11">
        <text>D-ribulose 5-phosphate = D-xylulose 5-phosphate</text>
        <dbReference type="Rhea" id="RHEA:13677"/>
        <dbReference type="ChEBI" id="CHEBI:57737"/>
        <dbReference type="ChEBI" id="CHEBI:58121"/>
        <dbReference type="EC" id="5.1.3.1"/>
    </reaction>
</comment>
<dbReference type="InterPro" id="IPR000056">
    <property type="entry name" value="Ribul_P_3_epim-like"/>
</dbReference>
<dbReference type="PIRSF" id="PIRSF001461">
    <property type="entry name" value="RPE"/>
    <property type="match status" value="1"/>
</dbReference>
<comment type="cofactor">
    <cofactor evidence="5">
        <name>Fe(2+)</name>
        <dbReference type="ChEBI" id="CHEBI:29033"/>
    </cofactor>
</comment>
<dbReference type="InterPro" id="IPR026019">
    <property type="entry name" value="Ribul_P_3_epim"/>
</dbReference>
<evidence type="ECO:0000313" key="12">
    <source>
        <dbReference type="EMBL" id="MBM7837598.1"/>
    </source>
</evidence>
<organism evidence="12 13">
    <name type="scientific">Shouchella xiaoxiensis</name>
    <dbReference type="NCBI Taxonomy" id="766895"/>
    <lineage>
        <taxon>Bacteria</taxon>
        <taxon>Bacillati</taxon>
        <taxon>Bacillota</taxon>
        <taxon>Bacilli</taxon>
        <taxon>Bacillales</taxon>
        <taxon>Bacillaceae</taxon>
        <taxon>Shouchella</taxon>
    </lineage>
</organism>
<evidence type="ECO:0000256" key="7">
    <source>
        <dbReference type="ARBA" id="ARBA00013188"/>
    </source>
</evidence>
<evidence type="ECO:0000256" key="1">
    <source>
        <dbReference type="ARBA" id="ARBA00001782"/>
    </source>
</evidence>
<comment type="cofactor">
    <cofactor evidence="4">
        <name>Zn(2+)</name>
        <dbReference type="ChEBI" id="CHEBI:29105"/>
    </cofactor>
</comment>
<keyword evidence="13" id="KW-1185">Reference proteome</keyword>
<evidence type="ECO:0000256" key="9">
    <source>
        <dbReference type="ARBA" id="ARBA00023235"/>
    </source>
</evidence>
<evidence type="ECO:0000256" key="11">
    <source>
        <dbReference type="PIRNR" id="PIRNR001461"/>
    </source>
</evidence>
<feature type="binding site" evidence="10">
    <location>
        <position position="34"/>
    </location>
    <ligand>
        <name>a divalent metal cation</name>
        <dbReference type="ChEBI" id="CHEBI:60240"/>
    </ligand>
</feature>
<comment type="similarity">
    <text evidence="6 10 11">Belongs to the ribulose-phosphate 3-epimerase family.</text>
</comment>
<sequence>MVKVAPSILASDFSKMGQTVKELTDSGADWIHIDVMDGQFVPPITFGHQMVEAIRPYTDLPLDVHLMVEKPENQIDFFVKAGADCISVHVEATKHLHKTIHSIKEAGLKAGVVLNPATPIGFVEPVIGDIDFVLQMTVNPGFGGQSFIPSTLNQIKALRTLIDDKQLPVDIQVDGGVNQETALACIDAGATILVAGSAILGHADYSDAIKQIRGEKKV</sequence>
<feature type="binding site" evidence="10">
    <location>
        <position position="174"/>
    </location>
    <ligand>
        <name>a divalent metal cation</name>
        <dbReference type="ChEBI" id="CHEBI:60240"/>
    </ligand>
</feature>
<dbReference type="Gene3D" id="3.20.20.70">
    <property type="entry name" value="Aldolase class I"/>
    <property type="match status" value="1"/>
</dbReference>
<keyword evidence="10 11" id="KW-0119">Carbohydrate metabolism</keyword>
<dbReference type="Proteomes" id="UP001179280">
    <property type="component" value="Unassembled WGS sequence"/>
</dbReference>
<comment type="cofactor">
    <cofactor evidence="2">
        <name>Mn(2+)</name>
        <dbReference type="ChEBI" id="CHEBI:29035"/>
    </cofactor>
</comment>
<reference evidence="12" key="1">
    <citation type="submission" date="2021-01" db="EMBL/GenBank/DDBJ databases">
        <title>Genomic Encyclopedia of Type Strains, Phase IV (KMG-IV): sequencing the most valuable type-strain genomes for metagenomic binning, comparative biology and taxonomic classification.</title>
        <authorList>
            <person name="Goeker M."/>
        </authorList>
    </citation>
    <scope>NUCLEOTIDE SEQUENCE</scope>
    <source>
        <strain evidence="12">DSM 21943</strain>
    </source>
</reference>
<dbReference type="NCBIfam" id="TIGR01163">
    <property type="entry name" value="rpe"/>
    <property type="match status" value="1"/>
</dbReference>
<evidence type="ECO:0000256" key="2">
    <source>
        <dbReference type="ARBA" id="ARBA00001936"/>
    </source>
</evidence>
<feature type="active site" description="Proton donor" evidence="10">
    <location>
        <position position="174"/>
    </location>
</feature>
<comment type="caution">
    <text evidence="12">The sequence shown here is derived from an EMBL/GenBank/DDBJ whole genome shotgun (WGS) entry which is preliminary data.</text>
</comment>
<dbReference type="EMBL" id="JAFBCV010000002">
    <property type="protein sequence ID" value="MBM7837598.1"/>
    <property type="molecule type" value="Genomic_DNA"/>
</dbReference>
<dbReference type="Pfam" id="PF00834">
    <property type="entry name" value="Ribul_P_3_epim"/>
    <property type="match status" value="1"/>
</dbReference>
<dbReference type="InterPro" id="IPR011060">
    <property type="entry name" value="RibuloseP-bd_barrel"/>
</dbReference>
<gene>
    <name evidence="10" type="primary">rpe</name>
    <name evidence="12" type="ORF">JOC54_000829</name>
</gene>
<evidence type="ECO:0000256" key="6">
    <source>
        <dbReference type="ARBA" id="ARBA00009541"/>
    </source>
</evidence>
<feature type="binding site" evidence="10">
    <location>
        <position position="32"/>
    </location>
    <ligand>
        <name>a divalent metal cation</name>
        <dbReference type="ChEBI" id="CHEBI:60240"/>
    </ligand>
</feature>
<dbReference type="NCBIfam" id="NF004076">
    <property type="entry name" value="PRK05581.1-4"/>
    <property type="match status" value="1"/>
</dbReference>
<dbReference type="RefSeq" id="WP_204464634.1">
    <property type="nucleotide sequence ID" value="NZ_JAFBCV010000002.1"/>
</dbReference>
<evidence type="ECO:0000256" key="5">
    <source>
        <dbReference type="ARBA" id="ARBA00001954"/>
    </source>
</evidence>
<proteinExistence type="inferred from homology"/>
<dbReference type="HAMAP" id="MF_02227">
    <property type="entry name" value="RPE"/>
    <property type="match status" value="1"/>
</dbReference>
<keyword evidence="9 10" id="KW-0413">Isomerase</keyword>
<accession>A0ABS2SPZ9</accession>
<feature type="binding site" evidence="10">
    <location>
        <begin position="174"/>
        <end position="176"/>
    </location>
    <ligand>
        <name>substrate</name>
    </ligand>
</feature>
<evidence type="ECO:0000256" key="10">
    <source>
        <dbReference type="HAMAP-Rule" id="MF_02227"/>
    </source>
</evidence>
<feature type="binding site" evidence="10">
    <location>
        <begin position="141"/>
        <end position="144"/>
    </location>
    <ligand>
        <name>substrate</name>
    </ligand>
</feature>
<evidence type="ECO:0000256" key="4">
    <source>
        <dbReference type="ARBA" id="ARBA00001947"/>
    </source>
</evidence>
<name>A0ABS2SPZ9_9BACI</name>
<comment type="pathway">
    <text evidence="10">Carbohydrate degradation.</text>
</comment>
<keyword evidence="8 10" id="KW-0479">Metal-binding</keyword>